<protein>
    <submittedName>
        <fullName evidence="3">Uncharacterized protein</fullName>
    </submittedName>
</protein>
<organism evidence="3 4">
    <name type="scientific">Aspergillus heteromorphus CBS 117.55</name>
    <dbReference type="NCBI Taxonomy" id="1448321"/>
    <lineage>
        <taxon>Eukaryota</taxon>
        <taxon>Fungi</taxon>
        <taxon>Dikarya</taxon>
        <taxon>Ascomycota</taxon>
        <taxon>Pezizomycotina</taxon>
        <taxon>Eurotiomycetes</taxon>
        <taxon>Eurotiomycetidae</taxon>
        <taxon>Eurotiales</taxon>
        <taxon>Aspergillaceae</taxon>
        <taxon>Aspergillus</taxon>
        <taxon>Aspergillus subgen. Circumdati</taxon>
    </lineage>
</organism>
<dbReference type="Proteomes" id="UP000247233">
    <property type="component" value="Unassembled WGS sequence"/>
</dbReference>
<evidence type="ECO:0000313" key="3">
    <source>
        <dbReference type="EMBL" id="PWY90027.1"/>
    </source>
</evidence>
<proteinExistence type="predicted"/>
<dbReference type="EMBL" id="MSFL01000003">
    <property type="protein sequence ID" value="PWY90027.1"/>
    <property type="molecule type" value="Genomic_DNA"/>
</dbReference>
<keyword evidence="2" id="KW-1133">Transmembrane helix</keyword>
<reference evidence="3 4" key="1">
    <citation type="submission" date="2016-12" db="EMBL/GenBank/DDBJ databases">
        <title>The genomes of Aspergillus section Nigri reveals drivers in fungal speciation.</title>
        <authorList>
            <consortium name="DOE Joint Genome Institute"/>
            <person name="Vesth T.C."/>
            <person name="Nybo J."/>
            <person name="Theobald S."/>
            <person name="Brandl J."/>
            <person name="Frisvad J.C."/>
            <person name="Nielsen K.F."/>
            <person name="Lyhne E.K."/>
            <person name="Kogle M.E."/>
            <person name="Kuo A."/>
            <person name="Riley R."/>
            <person name="Clum A."/>
            <person name="Nolan M."/>
            <person name="Lipzen A."/>
            <person name="Salamov A."/>
            <person name="Henrissat B."/>
            <person name="Wiebenga A."/>
            <person name="De Vries R.P."/>
            <person name="Grigoriev I.V."/>
            <person name="Mortensen U.H."/>
            <person name="Andersen M.R."/>
            <person name="Baker S.E."/>
        </authorList>
    </citation>
    <scope>NUCLEOTIDE SEQUENCE [LARGE SCALE GENOMIC DNA]</scope>
    <source>
        <strain evidence="3 4">CBS 117.55</strain>
    </source>
</reference>
<evidence type="ECO:0000256" key="2">
    <source>
        <dbReference type="SAM" id="Phobius"/>
    </source>
</evidence>
<accession>A0A317WXR1</accession>
<feature type="transmembrane region" description="Helical" evidence="2">
    <location>
        <begin position="55"/>
        <end position="73"/>
    </location>
</feature>
<keyword evidence="2" id="KW-0812">Transmembrane</keyword>
<sequence>MSQIDGRYHGSIKRSKSEQDKKEQEQEYGWVSGWVKRGVRACPLFCLMPGSSSSLLCLLPTYLLCFISCAALRCVESLTAWIAVGTCWLSGWLFAWMKEKELDK</sequence>
<gene>
    <name evidence="3" type="ORF">BO70DRAFT_132876</name>
</gene>
<feature type="region of interest" description="Disordered" evidence="1">
    <location>
        <begin position="1"/>
        <end position="27"/>
    </location>
</feature>
<keyword evidence="4" id="KW-1185">Reference proteome</keyword>
<dbReference type="RefSeq" id="XP_025402858.1">
    <property type="nucleotide sequence ID" value="XM_025538053.1"/>
</dbReference>
<dbReference type="VEuPathDB" id="FungiDB:BO70DRAFT_132876"/>
<name>A0A317WXR1_9EURO</name>
<dbReference type="AlphaFoldDB" id="A0A317WXR1"/>
<comment type="caution">
    <text evidence="3">The sequence shown here is derived from an EMBL/GenBank/DDBJ whole genome shotgun (WGS) entry which is preliminary data.</text>
</comment>
<feature type="transmembrane region" description="Helical" evidence="2">
    <location>
        <begin position="79"/>
        <end position="97"/>
    </location>
</feature>
<evidence type="ECO:0000256" key="1">
    <source>
        <dbReference type="SAM" id="MobiDB-lite"/>
    </source>
</evidence>
<dbReference type="GeneID" id="37060290"/>
<feature type="compositionally biased region" description="Basic and acidic residues" evidence="1">
    <location>
        <begin position="15"/>
        <end position="25"/>
    </location>
</feature>
<keyword evidence="2" id="KW-0472">Membrane</keyword>
<evidence type="ECO:0000313" key="4">
    <source>
        <dbReference type="Proteomes" id="UP000247233"/>
    </source>
</evidence>